<sequence length="235" mass="27319">MKKMSMIILVFSLLLLTGCRSLPFGGQSRIEWVDFIKLNGKEYNGIYSGVLADEDYVGEQIGTVKFKVVGNVTNPNYKIKNGDAAFHDKGTVILKIKNHSDLIAVKDTHTINGYKVYYSREDTDYKWHFKDMPIEKVDRIEIYHSHLPEGDKLISELTMDDEINSFLQLLVNSEENPNFQRNLKTGDPTFYKMIFYTEAPIAYQYYMQFDGDTYFWHPWDTSIISDEMKLFIIGN</sequence>
<proteinExistence type="predicted"/>
<dbReference type="EMBL" id="JAUBDJ010000009">
    <property type="protein sequence ID" value="MDW0118046.1"/>
    <property type="molecule type" value="Genomic_DNA"/>
</dbReference>
<evidence type="ECO:0000313" key="1">
    <source>
        <dbReference type="EMBL" id="MDW0118046.1"/>
    </source>
</evidence>
<dbReference type="AlphaFoldDB" id="A0AAW9AG60"/>
<evidence type="ECO:0000313" key="2">
    <source>
        <dbReference type="Proteomes" id="UP001271648"/>
    </source>
</evidence>
<accession>A0AAW9AG60</accession>
<protein>
    <recommendedName>
        <fullName evidence="3">DUF3298 domain-containing protein</fullName>
    </recommendedName>
</protein>
<comment type="caution">
    <text evidence="1">The sequence shown here is derived from an EMBL/GenBank/DDBJ whole genome shotgun (WGS) entry which is preliminary data.</text>
</comment>
<evidence type="ECO:0008006" key="3">
    <source>
        <dbReference type="Google" id="ProtNLM"/>
    </source>
</evidence>
<organism evidence="1 2">
    <name type="scientific">Sporosarcina thermotolerans</name>
    <dbReference type="NCBI Taxonomy" id="633404"/>
    <lineage>
        <taxon>Bacteria</taxon>
        <taxon>Bacillati</taxon>
        <taxon>Bacillota</taxon>
        <taxon>Bacilli</taxon>
        <taxon>Bacillales</taxon>
        <taxon>Caryophanaceae</taxon>
        <taxon>Sporosarcina</taxon>
    </lineage>
</organism>
<gene>
    <name evidence="1" type="ORF">QTL97_13960</name>
</gene>
<dbReference type="PROSITE" id="PS51257">
    <property type="entry name" value="PROKAR_LIPOPROTEIN"/>
    <property type="match status" value="1"/>
</dbReference>
<dbReference type="RefSeq" id="WP_283733814.1">
    <property type="nucleotide sequence ID" value="NZ_CP125968.1"/>
</dbReference>
<reference evidence="1 2" key="1">
    <citation type="submission" date="2023-06" db="EMBL/GenBank/DDBJ databases">
        <title>Sporosarcina sp. nov., isolated from Korean traditional fermented seafood 'Jeotgal'.</title>
        <authorList>
            <person name="Yang A.I."/>
            <person name="Shin N.-R."/>
        </authorList>
    </citation>
    <scope>NUCLEOTIDE SEQUENCE [LARGE SCALE GENOMIC DNA]</scope>
    <source>
        <strain evidence="1 2">KCTC43456</strain>
    </source>
</reference>
<dbReference type="Proteomes" id="UP001271648">
    <property type="component" value="Unassembled WGS sequence"/>
</dbReference>
<keyword evidence="2" id="KW-1185">Reference proteome</keyword>
<name>A0AAW9AG60_9BACL</name>